<dbReference type="CDD" id="cd11534">
    <property type="entry name" value="NTP-PPase_HisIE_like"/>
    <property type="match status" value="1"/>
</dbReference>
<evidence type="ECO:0000256" key="3">
    <source>
        <dbReference type="ARBA" id="ARBA00004496"/>
    </source>
</evidence>
<comment type="similarity">
    <text evidence="7 15">In the N-terminal section; belongs to the PRA-CH family.</text>
</comment>
<protein>
    <recommendedName>
        <fullName evidence="15">Histidine biosynthesis bifunctional protein HisIE</fullName>
    </recommendedName>
    <domain>
        <recommendedName>
            <fullName evidence="15">Phosphoribosyl-AMP cyclohydrolase</fullName>
            <shortName evidence="15">PRA-CH</shortName>
            <ecNumber evidence="15">3.5.4.19</ecNumber>
        </recommendedName>
    </domain>
    <domain>
        <recommendedName>
            <fullName evidence="15">Phosphoribosyl-ATP pyrophosphatase</fullName>
            <shortName evidence="15">PRA-PH</shortName>
            <ecNumber evidence="15">3.6.1.31</ecNumber>
        </recommendedName>
    </domain>
</protein>
<comment type="catalytic activity">
    <reaction evidence="1 15">
        <text>1-(5-phospho-beta-D-ribosyl)-5'-AMP + H2O = 1-(5-phospho-beta-D-ribosyl)-5-[(5-phospho-beta-D-ribosylamino)methylideneamino]imidazole-4-carboxamide</text>
        <dbReference type="Rhea" id="RHEA:20049"/>
        <dbReference type="ChEBI" id="CHEBI:15377"/>
        <dbReference type="ChEBI" id="CHEBI:58435"/>
        <dbReference type="ChEBI" id="CHEBI:59457"/>
        <dbReference type="EC" id="3.5.4.19"/>
    </reaction>
</comment>
<comment type="catalytic activity">
    <reaction evidence="2 15">
        <text>1-(5-phospho-beta-D-ribosyl)-ATP + H2O = 1-(5-phospho-beta-D-ribosyl)-5'-AMP + diphosphate + H(+)</text>
        <dbReference type="Rhea" id="RHEA:22828"/>
        <dbReference type="ChEBI" id="CHEBI:15377"/>
        <dbReference type="ChEBI" id="CHEBI:15378"/>
        <dbReference type="ChEBI" id="CHEBI:33019"/>
        <dbReference type="ChEBI" id="CHEBI:59457"/>
        <dbReference type="ChEBI" id="CHEBI:73183"/>
        <dbReference type="EC" id="3.6.1.31"/>
    </reaction>
</comment>
<dbReference type="NCBIfam" id="TIGR03188">
    <property type="entry name" value="histidine_hisI"/>
    <property type="match status" value="1"/>
</dbReference>
<dbReference type="InterPro" id="IPR008179">
    <property type="entry name" value="HisE"/>
</dbReference>
<dbReference type="InterPro" id="IPR023019">
    <property type="entry name" value="His_synth_HisIE"/>
</dbReference>
<keyword evidence="12 15" id="KW-0067">ATP-binding</keyword>
<dbReference type="Gene3D" id="1.10.287.1080">
    <property type="entry name" value="MazG-like"/>
    <property type="match status" value="1"/>
</dbReference>
<keyword evidence="9 15" id="KW-0028">Amino-acid biosynthesis</keyword>
<dbReference type="GO" id="GO:0004635">
    <property type="term" value="F:phosphoribosyl-AMP cyclohydrolase activity"/>
    <property type="evidence" value="ECO:0007669"/>
    <property type="project" value="UniProtKB-EC"/>
</dbReference>
<dbReference type="Pfam" id="PF01502">
    <property type="entry name" value="PRA-CH"/>
    <property type="match status" value="1"/>
</dbReference>
<evidence type="ECO:0000256" key="12">
    <source>
        <dbReference type="ARBA" id="ARBA00022840"/>
    </source>
</evidence>
<dbReference type="InterPro" id="IPR026660">
    <property type="entry name" value="PRA-CH"/>
</dbReference>
<evidence type="ECO:0000256" key="7">
    <source>
        <dbReference type="ARBA" id="ARBA00008299"/>
    </source>
</evidence>
<evidence type="ECO:0000256" key="13">
    <source>
        <dbReference type="ARBA" id="ARBA00023102"/>
    </source>
</evidence>
<dbReference type="GO" id="GO:0004636">
    <property type="term" value="F:phosphoribosyl-ATP diphosphatase activity"/>
    <property type="evidence" value="ECO:0007669"/>
    <property type="project" value="UniProtKB-EC"/>
</dbReference>
<comment type="similarity">
    <text evidence="6 15">In the C-terminal section; belongs to the PRA-PH family.</text>
</comment>
<dbReference type="Pfam" id="PF01503">
    <property type="entry name" value="PRA-PH"/>
    <property type="match status" value="1"/>
</dbReference>
<proteinExistence type="inferred from homology"/>
<dbReference type="PANTHER" id="PTHR42945:SF1">
    <property type="entry name" value="HISTIDINE BIOSYNTHESIS BIFUNCTIONAL PROTEIN HIS7"/>
    <property type="match status" value="1"/>
</dbReference>
<dbReference type="SUPFAM" id="SSF101386">
    <property type="entry name" value="all-alpha NTP pyrophosphatases"/>
    <property type="match status" value="1"/>
</dbReference>
<dbReference type="PANTHER" id="PTHR42945">
    <property type="entry name" value="HISTIDINE BIOSYNTHESIS BIFUNCTIONAL PROTEIN"/>
    <property type="match status" value="1"/>
</dbReference>
<comment type="pathway">
    <text evidence="4 15">Amino-acid biosynthesis; L-histidine biosynthesis; L-histidine from 5-phospho-alpha-D-ribose 1-diphosphate: step 3/9.</text>
</comment>
<keyword evidence="10 15" id="KW-0547">Nucleotide-binding</keyword>
<dbReference type="HAMAP" id="MF_01020">
    <property type="entry name" value="HisE"/>
    <property type="match status" value="1"/>
</dbReference>
<evidence type="ECO:0000313" key="17">
    <source>
        <dbReference type="EMBL" id="WZL76848.1"/>
    </source>
</evidence>
<sequence length="240" mass="27670">MQELIEFLKFDEKGLIPAIIQDVKSGKVLMMAYMNQEALSKTLETGKTWFYSRSRQKLWNKGETSGHYQFVRGIYVDCDNDCLLIQVEQQGVACHTGFPSCFHRPINDWKKVGNPSSELPPYSLSAFLSELFEVIKSRKTQAPDNSYTAKLFKEGKEKILRKVSEETTEVILASLKNQNSAENKKHLCWEVADLLYHVMVLLCEEEIEWDDVLLELQRRRSNKKKVASVNAETLDKKQSL</sequence>
<name>A0ABZ2YGD8_9BACT</name>
<accession>A0ABZ2YGD8</accession>
<feature type="region of interest" description="Phosphoribosyl-ATP pyrophosphohydrolase" evidence="15">
    <location>
        <begin position="128"/>
        <end position="240"/>
    </location>
</feature>
<feature type="domain" description="Phosphoribosyl-AMP cyclohydrolase" evidence="16">
    <location>
        <begin position="30"/>
        <end position="103"/>
    </location>
</feature>
<gene>
    <name evidence="15 17" type="primary">hisIE</name>
    <name evidence="15" type="synonym">hisI</name>
    <name evidence="17" type="ORF">QBE54_03730</name>
</gene>
<evidence type="ECO:0000256" key="15">
    <source>
        <dbReference type="HAMAP-Rule" id="MF_01019"/>
    </source>
</evidence>
<dbReference type="InterPro" id="IPR002496">
    <property type="entry name" value="PRib_AMP_CycHydrolase_dom"/>
</dbReference>
<dbReference type="NCBIfam" id="NF000768">
    <property type="entry name" value="PRK00051.1"/>
    <property type="match status" value="1"/>
</dbReference>
<dbReference type="HAMAP" id="MF_01019">
    <property type="entry name" value="HisIE"/>
    <property type="match status" value="1"/>
</dbReference>
<reference evidence="17 18" key="1">
    <citation type="submission" date="2023-03" db="EMBL/GenBank/DDBJ databases">
        <title>Novel Species.</title>
        <authorList>
            <person name="Ma S."/>
        </authorList>
    </citation>
    <scope>NUCLEOTIDE SEQUENCE [LARGE SCALE GENOMIC DNA]</scope>
    <source>
        <strain evidence="17 18">B11</strain>
    </source>
</reference>
<evidence type="ECO:0000256" key="14">
    <source>
        <dbReference type="ARBA" id="ARBA00023268"/>
    </source>
</evidence>
<dbReference type="EMBL" id="CP121689">
    <property type="protein sequence ID" value="WZL76848.1"/>
    <property type="molecule type" value="Genomic_DNA"/>
</dbReference>
<keyword evidence="11 15" id="KW-0378">Hydrolase</keyword>
<evidence type="ECO:0000256" key="2">
    <source>
        <dbReference type="ARBA" id="ARBA00001460"/>
    </source>
</evidence>
<evidence type="ECO:0000256" key="10">
    <source>
        <dbReference type="ARBA" id="ARBA00022741"/>
    </source>
</evidence>
<feature type="region of interest" description="Phosphoribosyl-AMP cyclohydrolase" evidence="15">
    <location>
        <begin position="1"/>
        <end position="127"/>
    </location>
</feature>
<comment type="pathway">
    <text evidence="5 15">Amino-acid biosynthesis; L-histidine biosynthesis; L-histidine from 5-phospho-alpha-D-ribose 1-diphosphate: step 2/9.</text>
</comment>
<evidence type="ECO:0000256" key="6">
    <source>
        <dbReference type="ARBA" id="ARBA00007731"/>
    </source>
</evidence>
<comment type="subcellular location">
    <subcellularLocation>
        <location evidence="3 15">Cytoplasm</location>
    </subcellularLocation>
</comment>
<dbReference type="Gene3D" id="3.10.20.810">
    <property type="entry name" value="Phosphoribosyl-AMP cyclohydrolase"/>
    <property type="match status" value="1"/>
</dbReference>
<dbReference type="EC" id="3.6.1.31" evidence="15"/>
<keyword evidence="14 15" id="KW-0511">Multifunctional enzyme</keyword>
<evidence type="ECO:0000259" key="16">
    <source>
        <dbReference type="Pfam" id="PF01502"/>
    </source>
</evidence>
<dbReference type="HAMAP" id="MF_01021">
    <property type="entry name" value="HisI"/>
    <property type="match status" value="1"/>
</dbReference>
<evidence type="ECO:0000256" key="8">
    <source>
        <dbReference type="ARBA" id="ARBA00022490"/>
    </source>
</evidence>
<keyword evidence="8 15" id="KW-0963">Cytoplasm</keyword>
<evidence type="ECO:0000256" key="9">
    <source>
        <dbReference type="ARBA" id="ARBA00022605"/>
    </source>
</evidence>
<dbReference type="SUPFAM" id="SSF141734">
    <property type="entry name" value="HisI-like"/>
    <property type="match status" value="1"/>
</dbReference>
<dbReference type="EC" id="3.5.4.19" evidence="15"/>
<dbReference type="InterPro" id="IPR038019">
    <property type="entry name" value="PRib_AMP_CycHydrolase_sf"/>
</dbReference>
<evidence type="ECO:0000313" key="18">
    <source>
        <dbReference type="Proteomes" id="UP001461341"/>
    </source>
</evidence>
<organism evidence="17 18">
    <name type="scientific">Thermatribacter velox</name>
    <dbReference type="NCBI Taxonomy" id="3039681"/>
    <lineage>
        <taxon>Bacteria</taxon>
        <taxon>Pseudomonadati</taxon>
        <taxon>Atribacterota</taxon>
        <taxon>Atribacteria</taxon>
        <taxon>Atribacterales</taxon>
        <taxon>Thermatribacteraceae</taxon>
        <taxon>Thermatribacter</taxon>
    </lineage>
</organism>
<dbReference type="NCBIfam" id="NF002747">
    <property type="entry name" value="PRK02759.1"/>
    <property type="match status" value="1"/>
</dbReference>
<evidence type="ECO:0000256" key="1">
    <source>
        <dbReference type="ARBA" id="ARBA00000024"/>
    </source>
</evidence>
<dbReference type="Proteomes" id="UP001461341">
    <property type="component" value="Chromosome"/>
</dbReference>
<evidence type="ECO:0000256" key="5">
    <source>
        <dbReference type="ARBA" id="ARBA00005204"/>
    </source>
</evidence>
<keyword evidence="18" id="KW-1185">Reference proteome</keyword>
<keyword evidence="13 15" id="KW-0368">Histidine biosynthesis</keyword>
<dbReference type="InterPro" id="IPR021130">
    <property type="entry name" value="PRib-ATP_PPHydrolase-like"/>
</dbReference>
<dbReference type="RefSeq" id="WP_369019012.1">
    <property type="nucleotide sequence ID" value="NZ_CP121689.1"/>
</dbReference>
<evidence type="ECO:0000256" key="11">
    <source>
        <dbReference type="ARBA" id="ARBA00022801"/>
    </source>
</evidence>
<evidence type="ECO:0000256" key="4">
    <source>
        <dbReference type="ARBA" id="ARBA00005169"/>
    </source>
</evidence>